<feature type="non-terminal residue" evidence="2">
    <location>
        <position position="1"/>
    </location>
</feature>
<keyword evidence="3" id="KW-1185">Reference proteome</keyword>
<dbReference type="AlphaFoldDB" id="A0A821DTK4"/>
<evidence type="ECO:0000256" key="1">
    <source>
        <dbReference type="SAM" id="Coils"/>
    </source>
</evidence>
<feature type="coiled-coil region" evidence="1">
    <location>
        <begin position="1"/>
        <end position="42"/>
    </location>
</feature>
<name>A0A821DTK4_9BILA</name>
<reference evidence="2" key="1">
    <citation type="submission" date="2021-02" db="EMBL/GenBank/DDBJ databases">
        <authorList>
            <person name="Nowell W R."/>
        </authorList>
    </citation>
    <scope>NUCLEOTIDE SEQUENCE</scope>
</reference>
<evidence type="ECO:0000313" key="2">
    <source>
        <dbReference type="EMBL" id="CAF4626255.1"/>
    </source>
</evidence>
<dbReference type="EMBL" id="CAJOBG010079397">
    <property type="protein sequence ID" value="CAF4626255.1"/>
    <property type="molecule type" value="Genomic_DNA"/>
</dbReference>
<comment type="caution">
    <text evidence="2">The sequence shown here is derived from an EMBL/GenBank/DDBJ whole genome shotgun (WGS) entry which is preliminary data.</text>
</comment>
<proteinExistence type="predicted"/>
<organism evidence="2 3">
    <name type="scientific">Rotaria magnacalcarata</name>
    <dbReference type="NCBI Taxonomy" id="392030"/>
    <lineage>
        <taxon>Eukaryota</taxon>
        <taxon>Metazoa</taxon>
        <taxon>Spiralia</taxon>
        <taxon>Gnathifera</taxon>
        <taxon>Rotifera</taxon>
        <taxon>Eurotatoria</taxon>
        <taxon>Bdelloidea</taxon>
        <taxon>Philodinida</taxon>
        <taxon>Philodinidae</taxon>
        <taxon>Rotaria</taxon>
    </lineage>
</organism>
<accession>A0A821DTK4</accession>
<sequence length="46" mass="5650">AKTKEQEVNQTNLRMQDETKKITELENRLEIYKIKNKERMNEVQEQ</sequence>
<keyword evidence="1" id="KW-0175">Coiled coil</keyword>
<protein>
    <submittedName>
        <fullName evidence="2">Uncharacterized protein</fullName>
    </submittedName>
</protein>
<gene>
    <name evidence="2" type="ORF">OVN521_LOCUS46076</name>
</gene>
<dbReference type="Proteomes" id="UP000663866">
    <property type="component" value="Unassembled WGS sequence"/>
</dbReference>
<evidence type="ECO:0000313" key="3">
    <source>
        <dbReference type="Proteomes" id="UP000663866"/>
    </source>
</evidence>